<protein>
    <submittedName>
        <fullName evidence="2">Menaquinone-dependent protoporphyrinogen oxidase</fullName>
    </submittedName>
</protein>
<evidence type="ECO:0000259" key="1">
    <source>
        <dbReference type="PROSITE" id="PS50902"/>
    </source>
</evidence>
<evidence type="ECO:0000313" key="3">
    <source>
        <dbReference type="Proteomes" id="UP000256388"/>
    </source>
</evidence>
<dbReference type="GO" id="GO:0070819">
    <property type="term" value="F:menaquinone-dependent protoporphyrinogen oxidase activity"/>
    <property type="evidence" value="ECO:0007669"/>
    <property type="project" value="TreeGrafter"/>
</dbReference>
<dbReference type="InterPro" id="IPR052200">
    <property type="entry name" value="Protoporphyrinogen_IX_DH"/>
</dbReference>
<dbReference type="PANTHER" id="PTHR38030:SF2">
    <property type="entry name" value="PROTOPORPHYRINOGEN IX DEHYDROGENASE [QUINONE]"/>
    <property type="match status" value="1"/>
</dbReference>
<feature type="domain" description="Flavodoxin-like" evidence="1">
    <location>
        <begin position="5"/>
        <end position="178"/>
    </location>
</feature>
<dbReference type="GO" id="GO:0010181">
    <property type="term" value="F:FMN binding"/>
    <property type="evidence" value="ECO:0007669"/>
    <property type="project" value="InterPro"/>
</dbReference>
<dbReference type="RefSeq" id="WP_162844809.1">
    <property type="nucleotide sequence ID" value="NZ_QUMS01000001.1"/>
</dbReference>
<dbReference type="EMBL" id="QUMS01000001">
    <property type="protein sequence ID" value="REG10834.1"/>
    <property type="molecule type" value="Genomic_DNA"/>
</dbReference>
<dbReference type="InterPro" id="IPR029039">
    <property type="entry name" value="Flavoprotein-like_sf"/>
</dbReference>
<dbReference type="InterPro" id="IPR008254">
    <property type="entry name" value="Flavodoxin/NO_synth"/>
</dbReference>
<evidence type="ECO:0000313" key="2">
    <source>
        <dbReference type="EMBL" id="REG10834.1"/>
    </source>
</evidence>
<dbReference type="PANTHER" id="PTHR38030">
    <property type="entry name" value="PROTOPORPHYRINOGEN IX DEHYDROGENASE [MENAQUINONE]"/>
    <property type="match status" value="1"/>
</dbReference>
<comment type="caution">
    <text evidence="2">The sequence shown here is derived from an EMBL/GenBank/DDBJ whole genome shotgun (WGS) entry which is preliminary data.</text>
</comment>
<accession>A0A3E0AGZ8</accession>
<dbReference type="PROSITE" id="PS00201">
    <property type="entry name" value="FLAVODOXIN"/>
    <property type="match status" value="1"/>
</dbReference>
<dbReference type="SUPFAM" id="SSF52218">
    <property type="entry name" value="Flavoproteins"/>
    <property type="match status" value="1"/>
</dbReference>
<sequence length="185" mass="20894">MINKILVIYATWAGATHEIADEIGKQISKKLTSADIDVLPIKDVNSIEDYQAVIIGTSIHASQPIRSVNRFIKKHRNELAALPTAVFVVCANMWEDTPKSRNETTQWINKTLDKYPEIKPVSLGLFAGAVITEGEEFSKLSIIFRKTIESMQHNLIKQYGKTDFRDWDAIRSWADEVAGQFTKTV</sequence>
<proteinExistence type="predicted"/>
<gene>
    <name evidence="2" type="ORF">DFR64_0701</name>
</gene>
<name>A0A3E0AGZ8_9CHLR</name>
<reference evidence="2 3" key="1">
    <citation type="submission" date="2018-08" db="EMBL/GenBank/DDBJ databases">
        <title>Genomic Encyclopedia of Type Strains, Phase IV (KMG-IV): sequencing the most valuable type-strain genomes for metagenomic binning, comparative biology and taxonomic classification.</title>
        <authorList>
            <person name="Goeker M."/>
        </authorList>
    </citation>
    <scope>NUCLEOTIDE SEQUENCE [LARGE SCALE GENOMIC DNA]</scope>
    <source>
        <strain evidence="2 3">DSM 23923</strain>
    </source>
</reference>
<dbReference type="GO" id="GO:0009055">
    <property type="term" value="F:electron transfer activity"/>
    <property type="evidence" value="ECO:0007669"/>
    <property type="project" value="InterPro"/>
</dbReference>
<organism evidence="2 3">
    <name type="scientific">Pelolinea submarina</name>
    <dbReference type="NCBI Taxonomy" id="913107"/>
    <lineage>
        <taxon>Bacteria</taxon>
        <taxon>Bacillati</taxon>
        <taxon>Chloroflexota</taxon>
        <taxon>Anaerolineae</taxon>
        <taxon>Anaerolineales</taxon>
        <taxon>Anaerolineaceae</taxon>
        <taxon>Pelolinea</taxon>
    </lineage>
</organism>
<dbReference type="GO" id="GO:0006783">
    <property type="term" value="P:heme biosynthetic process"/>
    <property type="evidence" value="ECO:0007669"/>
    <property type="project" value="TreeGrafter"/>
</dbReference>
<keyword evidence="3" id="KW-1185">Reference proteome</keyword>
<dbReference type="PROSITE" id="PS50902">
    <property type="entry name" value="FLAVODOXIN_LIKE"/>
    <property type="match status" value="1"/>
</dbReference>
<dbReference type="Gene3D" id="3.40.50.360">
    <property type="match status" value="1"/>
</dbReference>
<dbReference type="InterPro" id="IPR026816">
    <property type="entry name" value="Flavodoxin_dom"/>
</dbReference>
<dbReference type="AlphaFoldDB" id="A0A3E0AGZ8"/>
<dbReference type="Proteomes" id="UP000256388">
    <property type="component" value="Unassembled WGS sequence"/>
</dbReference>
<dbReference type="Pfam" id="PF12724">
    <property type="entry name" value="Flavodoxin_5"/>
    <property type="match status" value="1"/>
</dbReference>
<dbReference type="InterPro" id="IPR001226">
    <property type="entry name" value="Flavodoxin_CS"/>
</dbReference>